<reference evidence="14" key="4">
    <citation type="journal article" date="2015" name="G3 (Bethesda)">
        <title>Genome sequences of three phytopathogenic species of the Magnaporthaceae family of fungi.</title>
        <authorList>
            <person name="Okagaki L.H."/>
            <person name="Nunes C.C."/>
            <person name="Sailsbery J."/>
            <person name="Clay B."/>
            <person name="Brown D."/>
            <person name="John T."/>
            <person name="Oh Y."/>
            <person name="Young N."/>
            <person name="Fitzgerald M."/>
            <person name="Haas B.J."/>
            <person name="Zeng Q."/>
            <person name="Young S."/>
            <person name="Adiconis X."/>
            <person name="Fan L."/>
            <person name="Levin J.Z."/>
            <person name="Mitchell T.K."/>
            <person name="Okubara P.A."/>
            <person name="Farman M.L."/>
            <person name="Kohn L.M."/>
            <person name="Birren B."/>
            <person name="Ma L.-J."/>
            <person name="Dean R.A."/>
        </authorList>
    </citation>
    <scope>NUCLEOTIDE SEQUENCE</scope>
    <source>
        <strain evidence="14">R3-111a-1</strain>
    </source>
</reference>
<dbReference type="Gene3D" id="1.10.1200.10">
    <property type="entry name" value="ACP-like"/>
    <property type="match status" value="1"/>
</dbReference>
<dbReference type="PANTHER" id="PTHR43775">
    <property type="entry name" value="FATTY ACID SYNTHASE"/>
    <property type="match status" value="1"/>
</dbReference>
<accession>J3NLI0</accession>
<feature type="region of interest" description="C-terminal hotdog fold" evidence="8">
    <location>
        <begin position="1181"/>
        <end position="1351"/>
    </location>
</feature>
<reference evidence="13" key="3">
    <citation type="submission" date="2010-09" db="EMBL/GenBank/DDBJ databases">
        <title>Annotation of Gaeumannomyces graminis var. tritici R3-111a-1.</title>
        <authorList>
            <consortium name="The Broad Institute Genome Sequencing Platform"/>
            <person name="Ma L.-J."/>
            <person name="Dead R."/>
            <person name="Young S.K."/>
            <person name="Zeng Q."/>
            <person name="Gargeya S."/>
            <person name="Fitzgerald M."/>
            <person name="Haas B."/>
            <person name="Abouelleil A."/>
            <person name="Alvarado L."/>
            <person name="Arachchi H.M."/>
            <person name="Berlin A."/>
            <person name="Brown A."/>
            <person name="Chapman S.B."/>
            <person name="Chen Z."/>
            <person name="Dunbar C."/>
            <person name="Freedman E."/>
            <person name="Gearin G."/>
            <person name="Gellesch M."/>
            <person name="Goldberg J."/>
            <person name="Griggs A."/>
            <person name="Gujja S."/>
            <person name="Heiman D."/>
            <person name="Howarth C."/>
            <person name="Larson L."/>
            <person name="Lui A."/>
            <person name="MacDonald P.J.P."/>
            <person name="Mehta T."/>
            <person name="Montmayeur A."/>
            <person name="Murphy C."/>
            <person name="Neiman D."/>
            <person name="Pearson M."/>
            <person name="Priest M."/>
            <person name="Roberts A."/>
            <person name="Saif S."/>
            <person name="Shea T."/>
            <person name="Shenoy N."/>
            <person name="Sisk P."/>
            <person name="Stolte C."/>
            <person name="Sykes S."/>
            <person name="Yandava C."/>
            <person name="Wortman J."/>
            <person name="Nusbaum C."/>
            <person name="Birren B."/>
        </authorList>
    </citation>
    <scope>NUCLEOTIDE SEQUENCE</scope>
    <source>
        <strain evidence="13">R3-111a-1</strain>
    </source>
</reference>
<name>J3NLI0_GAET3</name>
<evidence type="ECO:0000256" key="8">
    <source>
        <dbReference type="PROSITE-ProRule" id="PRU01363"/>
    </source>
</evidence>
<dbReference type="GeneID" id="20342587"/>
<dbReference type="InterPro" id="IPR013968">
    <property type="entry name" value="PKS_KR"/>
</dbReference>
<keyword evidence="7" id="KW-0012">Acyltransferase</keyword>
<dbReference type="Pfam" id="PF00109">
    <property type="entry name" value="ketoacyl-synt"/>
    <property type="match status" value="1"/>
</dbReference>
<organism evidence="13">
    <name type="scientific">Gaeumannomyces tritici (strain R3-111a-1)</name>
    <name type="common">Wheat and barley take-all root rot fungus</name>
    <name type="synonym">Gaeumannomyces graminis var. tritici</name>
    <dbReference type="NCBI Taxonomy" id="644352"/>
    <lineage>
        <taxon>Eukaryota</taxon>
        <taxon>Fungi</taxon>
        <taxon>Dikarya</taxon>
        <taxon>Ascomycota</taxon>
        <taxon>Pezizomycotina</taxon>
        <taxon>Sordariomycetes</taxon>
        <taxon>Sordariomycetidae</taxon>
        <taxon>Magnaporthales</taxon>
        <taxon>Magnaporthaceae</taxon>
        <taxon>Gaeumannomyces</taxon>
    </lineage>
</organism>
<dbReference type="Gene3D" id="3.40.47.10">
    <property type="match status" value="1"/>
</dbReference>
<dbReference type="Pfam" id="PF08659">
    <property type="entry name" value="KR"/>
    <property type="match status" value="1"/>
</dbReference>
<evidence type="ECO:0000313" key="14">
    <source>
        <dbReference type="EnsemblFungi" id="EJT82155"/>
    </source>
</evidence>
<dbReference type="InterPro" id="IPR016039">
    <property type="entry name" value="Thiolase-like"/>
</dbReference>
<dbReference type="InterPro" id="IPR013217">
    <property type="entry name" value="Methyltransf_12"/>
</dbReference>
<keyword evidence="4" id="KW-0521">NADP</keyword>
<proteinExistence type="predicted"/>
<dbReference type="GO" id="GO:0031177">
    <property type="term" value="F:phosphopantetheine binding"/>
    <property type="evidence" value="ECO:0007669"/>
    <property type="project" value="InterPro"/>
</dbReference>
<dbReference type="EMBL" id="GL385395">
    <property type="protein sequence ID" value="EJT82155.1"/>
    <property type="molecule type" value="Genomic_DNA"/>
</dbReference>
<dbReference type="Gene3D" id="3.10.129.110">
    <property type="entry name" value="Polyketide synthase dehydratase"/>
    <property type="match status" value="1"/>
</dbReference>
<feature type="active site" description="Proton donor; for dehydratase activity" evidence="8">
    <location>
        <position position="1261"/>
    </location>
</feature>
<dbReference type="CDD" id="cd02440">
    <property type="entry name" value="AdoMet_MTases"/>
    <property type="match status" value="1"/>
</dbReference>
<dbReference type="SMART" id="SM00829">
    <property type="entry name" value="PKS_ER"/>
    <property type="match status" value="1"/>
</dbReference>
<evidence type="ECO:0000256" key="9">
    <source>
        <dbReference type="SAM" id="MobiDB-lite"/>
    </source>
</evidence>
<evidence type="ECO:0000259" key="12">
    <source>
        <dbReference type="PROSITE" id="PS52019"/>
    </source>
</evidence>
<evidence type="ECO:0000256" key="6">
    <source>
        <dbReference type="ARBA" id="ARBA00023268"/>
    </source>
</evidence>
<dbReference type="RefSeq" id="XP_009218164.1">
    <property type="nucleotide sequence ID" value="XM_009219900.1"/>
</dbReference>
<dbReference type="eggNOG" id="KOG1202">
    <property type="taxonomic scope" value="Eukaryota"/>
</dbReference>
<feature type="domain" description="Ketosynthase family 3 (KS3)" evidence="11">
    <location>
        <begin position="20"/>
        <end position="444"/>
    </location>
</feature>
<dbReference type="PROSITE" id="PS52019">
    <property type="entry name" value="PKS_MFAS_DH"/>
    <property type="match status" value="1"/>
</dbReference>
<dbReference type="InterPro" id="IPR016035">
    <property type="entry name" value="Acyl_Trfase/lysoPLipase"/>
</dbReference>
<dbReference type="InterPro" id="IPR013154">
    <property type="entry name" value="ADH-like_N"/>
</dbReference>
<dbReference type="SMART" id="SM00823">
    <property type="entry name" value="PKS_PP"/>
    <property type="match status" value="1"/>
</dbReference>
<dbReference type="CDD" id="cd05195">
    <property type="entry name" value="enoyl_red"/>
    <property type="match status" value="1"/>
</dbReference>
<dbReference type="SUPFAM" id="SSF53335">
    <property type="entry name" value="S-adenosyl-L-methionine-dependent methyltransferases"/>
    <property type="match status" value="1"/>
</dbReference>
<dbReference type="VEuPathDB" id="FungiDB:GGTG_02129"/>
<evidence type="ECO:0000256" key="3">
    <source>
        <dbReference type="ARBA" id="ARBA00022679"/>
    </source>
</evidence>
<keyword evidence="15" id="KW-1185">Reference proteome</keyword>
<dbReference type="Pfam" id="PF23297">
    <property type="entry name" value="ACP_SdgA_C"/>
    <property type="match status" value="1"/>
</dbReference>
<dbReference type="InterPro" id="IPR032821">
    <property type="entry name" value="PKS_assoc"/>
</dbReference>
<dbReference type="SMART" id="SM00822">
    <property type="entry name" value="PKS_KR"/>
    <property type="match status" value="1"/>
</dbReference>
<dbReference type="InterPro" id="IPR057326">
    <property type="entry name" value="KR_dom"/>
</dbReference>
<reference evidence="15" key="1">
    <citation type="submission" date="2010-07" db="EMBL/GenBank/DDBJ databases">
        <title>The genome sequence of Gaeumannomyces graminis var. tritici strain R3-111a-1.</title>
        <authorList>
            <consortium name="The Broad Institute Genome Sequencing Platform"/>
            <person name="Ma L.-J."/>
            <person name="Dead R."/>
            <person name="Young S."/>
            <person name="Zeng Q."/>
            <person name="Koehrsen M."/>
            <person name="Alvarado L."/>
            <person name="Berlin A."/>
            <person name="Chapman S.B."/>
            <person name="Chen Z."/>
            <person name="Freedman E."/>
            <person name="Gellesch M."/>
            <person name="Goldberg J."/>
            <person name="Griggs A."/>
            <person name="Gujja S."/>
            <person name="Heilman E.R."/>
            <person name="Heiman D."/>
            <person name="Hepburn T."/>
            <person name="Howarth C."/>
            <person name="Jen D."/>
            <person name="Larson L."/>
            <person name="Mehta T."/>
            <person name="Neiman D."/>
            <person name="Pearson M."/>
            <person name="Roberts A."/>
            <person name="Saif S."/>
            <person name="Shea T."/>
            <person name="Shenoy N."/>
            <person name="Sisk P."/>
            <person name="Stolte C."/>
            <person name="Sykes S."/>
            <person name="Walk T."/>
            <person name="White J."/>
            <person name="Yandava C."/>
            <person name="Haas B."/>
            <person name="Nusbaum C."/>
            <person name="Birren B."/>
        </authorList>
    </citation>
    <scope>NUCLEOTIDE SEQUENCE [LARGE SCALE GENOMIC DNA]</scope>
    <source>
        <strain evidence="15">R3-111a-1</strain>
    </source>
</reference>
<evidence type="ECO:0000313" key="15">
    <source>
        <dbReference type="Proteomes" id="UP000006039"/>
    </source>
</evidence>
<dbReference type="Proteomes" id="UP000006039">
    <property type="component" value="Unassembled WGS sequence"/>
</dbReference>
<dbReference type="SUPFAM" id="SSF55048">
    <property type="entry name" value="Probable ACP-binding domain of malonyl-CoA ACP transacylase"/>
    <property type="match status" value="1"/>
</dbReference>
<dbReference type="InterPro" id="IPR049552">
    <property type="entry name" value="PKS_DH_N"/>
</dbReference>
<keyword evidence="6" id="KW-0511">Multifunctional enzyme</keyword>
<feature type="domain" description="Carrier" evidence="10">
    <location>
        <begin position="2642"/>
        <end position="2719"/>
    </location>
</feature>
<dbReference type="SMART" id="SM00825">
    <property type="entry name" value="PKS_KS"/>
    <property type="match status" value="1"/>
</dbReference>
<dbReference type="Pfam" id="PF08242">
    <property type="entry name" value="Methyltransf_12"/>
    <property type="match status" value="1"/>
</dbReference>
<dbReference type="InterPro" id="IPR014043">
    <property type="entry name" value="Acyl_transferase_dom"/>
</dbReference>
<feature type="region of interest" description="Disordered" evidence="9">
    <location>
        <begin position="1211"/>
        <end position="1234"/>
    </location>
</feature>
<feature type="domain" description="PKS/mFAS DH" evidence="12">
    <location>
        <begin position="1005"/>
        <end position="1351"/>
    </location>
</feature>
<dbReference type="Pfam" id="PF13602">
    <property type="entry name" value="ADH_zinc_N_2"/>
    <property type="match status" value="1"/>
</dbReference>
<dbReference type="InterPro" id="IPR020806">
    <property type="entry name" value="PKS_PP-bd"/>
</dbReference>
<dbReference type="InterPro" id="IPR011032">
    <property type="entry name" value="GroES-like_sf"/>
</dbReference>
<evidence type="ECO:0000256" key="4">
    <source>
        <dbReference type="ARBA" id="ARBA00022857"/>
    </source>
</evidence>
<evidence type="ECO:0000256" key="5">
    <source>
        <dbReference type="ARBA" id="ARBA00023002"/>
    </source>
</evidence>
<dbReference type="STRING" id="644352.J3NLI0"/>
<dbReference type="InterPro" id="IPR049900">
    <property type="entry name" value="PKS_mFAS_DH"/>
</dbReference>
<dbReference type="SMART" id="SM00827">
    <property type="entry name" value="PKS_AT"/>
    <property type="match status" value="1"/>
</dbReference>
<dbReference type="InterPro" id="IPR018201">
    <property type="entry name" value="Ketoacyl_synth_AS"/>
</dbReference>
<dbReference type="InterPro" id="IPR020843">
    <property type="entry name" value="ER"/>
</dbReference>
<evidence type="ECO:0000256" key="7">
    <source>
        <dbReference type="ARBA" id="ARBA00023315"/>
    </source>
</evidence>
<feature type="region of interest" description="N-terminal hotdog fold" evidence="8">
    <location>
        <begin position="1005"/>
        <end position="1141"/>
    </location>
</feature>
<evidence type="ECO:0000256" key="1">
    <source>
        <dbReference type="ARBA" id="ARBA00022450"/>
    </source>
</evidence>
<dbReference type="InterPro" id="IPR056501">
    <property type="entry name" value="NAD-bd_HRPKS_sdrA"/>
</dbReference>
<dbReference type="GO" id="GO:0044550">
    <property type="term" value="P:secondary metabolite biosynthetic process"/>
    <property type="evidence" value="ECO:0007669"/>
    <property type="project" value="TreeGrafter"/>
</dbReference>
<dbReference type="SUPFAM" id="SSF47336">
    <property type="entry name" value="ACP-like"/>
    <property type="match status" value="1"/>
</dbReference>
<dbReference type="InterPro" id="IPR036736">
    <property type="entry name" value="ACP-like_sf"/>
</dbReference>
<evidence type="ECO:0000259" key="10">
    <source>
        <dbReference type="PROSITE" id="PS50075"/>
    </source>
</evidence>
<dbReference type="InterPro" id="IPR050091">
    <property type="entry name" value="PKS_NRPS_Biosynth_Enz"/>
</dbReference>
<keyword evidence="2" id="KW-0597">Phosphoprotein</keyword>
<dbReference type="SUPFAM" id="SSF51735">
    <property type="entry name" value="NAD(P)-binding Rossmann-fold domains"/>
    <property type="match status" value="2"/>
</dbReference>
<dbReference type="InterPro" id="IPR016036">
    <property type="entry name" value="Malonyl_transacylase_ACP-bd"/>
</dbReference>
<protein>
    <submittedName>
        <fullName evidence="13 14">Uncharacterized protein</fullName>
    </submittedName>
</protein>
<dbReference type="Pfam" id="PF23114">
    <property type="entry name" value="NAD-bd_HRPKS_sdrA"/>
    <property type="match status" value="1"/>
</dbReference>
<dbReference type="InterPro" id="IPR036291">
    <property type="entry name" value="NAD(P)-bd_dom_sf"/>
</dbReference>
<dbReference type="OrthoDB" id="329835at2759"/>
<dbReference type="InterPro" id="IPR014030">
    <property type="entry name" value="Ketoacyl_synth_N"/>
</dbReference>
<evidence type="ECO:0000259" key="11">
    <source>
        <dbReference type="PROSITE" id="PS52004"/>
    </source>
</evidence>
<dbReference type="GO" id="GO:0004312">
    <property type="term" value="F:fatty acid synthase activity"/>
    <property type="evidence" value="ECO:0007669"/>
    <property type="project" value="TreeGrafter"/>
</dbReference>
<dbReference type="InterPro" id="IPR029063">
    <property type="entry name" value="SAM-dependent_MTases_sf"/>
</dbReference>
<evidence type="ECO:0000256" key="2">
    <source>
        <dbReference type="ARBA" id="ARBA00022553"/>
    </source>
</evidence>
<dbReference type="Gene3D" id="3.90.180.10">
    <property type="entry name" value="Medium-chain alcohol dehydrogenases, catalytic domain"/>
    <property type="match status" value="1"/>
</dbReference>
<dbReference type="Pfam" id="PF14765">
    <property type="entry name" value="PS-DH"/>
    <property type="match status" value="1"/>
</dbReference>
<dbReference type="Pfam" id="PF00698">
    <property type="entry name" value="Acyl_transf_1"/>
    <property type="match status" value="1"/>
</dbReference>
<dbReference type="SUPFAM" id="SSF52151">
    <property type="entry name" value="FabD/lysophospholipase-like"/>
    <property type="match status" value="1"/>
</dbReference>
<keyword evidence="1" id="KW-0596">Phosphopantetheine</keyword>
<reference evidence="13" key="2">
    <citation type="submission" date="2010-07" db="EMBL/GenBank/DDBJ databases">
        <authorList>
            <consortium name="The Broad Institute Genome Sequencing Platform"/>
            <consortium name="Broad Institute Genome Sequencing Center for Infectious Disease"/>
            <person name="Ma L.-J."/>
            <person name="Dead R."/>
            <person name="Young S."/>
            <person name="Zeng Q."/>
            <person name="Koehrsen M."/>
            <person name="Alvarado L."/>
            <person name="Berlin A."/>
            <person name="Chapman S.B."/>
            <person name="Chen Z."/>
            <person name="Freedman E."/>
            <person name="Gellesch M."/>
            <person name="Goldberg J."/>
            <person name="Griggs A."/>
            <person name="Gujja S."/>
            <person name="Heilman E.R."/>
            <person name="Heiman D."/>
            <person name="Hepburn T."/>
            <person name="Howarth C."/>
            <person name="Jen D."/>
            <person name="Larson L."/>
            <person name="Mehta T."/>
            <person name="Neiman D."/>
            <person name="Pearson M."/>
            <person name="Roberts A."/>
            <person name="Saif S."/>
            <person name="Shea T."/>
            <person name="Shenoy N."/>
            <person name="Sisk P."/>
            <person name="Stolte C."/>
            <person name="Sykes S."/>
            <person name="Walk T."/>
            <person name="White J."/>
            <person name="Yandava C."/>
            <person name="Haas B."/>
            <person name="Nusbaum C."/>
            <person name="Birren B."/>
        </authorList>
    </citation>
    <scope>NUCLEOTIDE SEQUENCE</scope>
    <source>
        <strain evidence="13">R3-111a-1</strain>
    </source>
</reference>
<dbReference type="Pfam" id="PF21089">
    <property type="entry name" value="PKS_DH_N"/>
    <property type="match status" value="1"/>
</dbReference>
<dbReference type="Gene3D" id="3.40.50.150">
    <property type="entry name" value="Vaccinia Virus protein VP39"/>
    <property type="match status" value="1"/>
</dbReference>
<dbReference type="Gene3D" id="3.40.366.10">
    <property type="entry name" value="Malonyl-Coenzyme A Acyl Carrier Protein, domain 2"/>
    <property type="match status" value="1"/>
</dbReference>
<dbReference type="Pfam" id="PF08240">
    <property type="entry name" value="ADH_N"/>
    <property type="match status" value="1"/>
</dbReference>
<keyword evidence="5" id="KW-0560">Oxidoreductase</keyword>
<dbReference type="InterPro" id="IPR020841">
    <property type="entry name" value="PKS_Beta-ketoAc_synthase_dom"/>
</dbReference>
<dbReference type="SUPFAM" id="SSF50129">
    <property type="entry name" value="GroES-like"/>
    <property type="match status" value="1"/>
</dbReference>
<dbReference type="PANTHER" id="PTHR43775:SF29">
    <property type="entry name" value="ASPERFURANONE POLYKETIDE SYNTHASE AFOG-RELATED"/>
    <property type="match status" value="1"/>
</dbReference>
<dbReference type="CDD" id="cd00833">
    <property type="entry name" value="PKS"/>
    <property type="match status" value="1"/>
</dbReference>
<keyword evidence="3" id="KW-0808">Transferase</keyword>
<sequence>MASAPRFYSPRRGELDGDAVEPVAIVGFSLKFPQDATSPDAFWDMLAERRSAMTDVPADRWSAEGYYTADSGKPGMNNVEGAHFVKEDVSLFDAPFFSITPTEARSMDPQQRWLLECSYRAFENAGMSLEQVAGSDTTVHMGCWSGEFNSLSHHDHELHTPYFLTGTGNALIANRVSWFFDLRGSSATIDTGCSSSMVALHQACESLRSGHSSMGLVGGINLILTPHTFTHLTDLGMLNPAGKSYTFDSRAHGYARGEGIGVLVLKRLRDALRDGDCVRAVVRNTGSNQDGRTPGISQPSSAAQEDLIRTVYARAGLSLADTGYFEAHGTGTPLGDGIEARAIGAVFGPVREPGRPLYVGAVKTNLGHLEGASGVAGVIKTILVLEKGIIPPNMWFEEKNPAIEDGWNLKFPTEPTPWQTRGLRRASINSFGYGGTNVHAVLDDARSYLESRGLRGNHNTAGDPSLVTSEHVDVSGGSGGGGCQPVALLPAVPRPLLFVWSTHDEDGLRRVAEAYSGYLATTRAARGEHPGRCGGEAEFLCRLAHTLASRRTRLPWRSFTVAASRSELLARLGDGKSAPSPPVRAASSPPLKVGFVFSGQGVQWHAMGRELLVYPVYRRALEEADEALQTLGCWWSLIDELTKNADSSNVDNPAYSQPLCAAVQIALARLLASWGVRPASVAGHSSGEIAAAYCAGALSLRAAMKVAYFRGALSADLLVRQLTSGGGGGSGRGMMAAALSEAAANSYLERGGLANVAVGCVNSPQNVTFTGDRGQLVRLEQTLKSEGVFCQLLNVGSAYHSKYMEVVALRYQKCMGSLETNGDADPATSPVMFSSTTGRRATADEVSRAEYWVKNLVSPVLFSAALSEMLREETVSTNGGEKTGVNYILEVGPHGALRRYVQEIRDALPQGLIGRSAMYDSALTRNVSATETVLNAAGRLFCAGLSSLDLGAVMASGADGGAYHGAAGREKMLVDLPEYPFNHSQGYWAESRISRNMRLRRQPRSDFLGSQVADWNPADARWRMYLKLAEHGWVRDHEVTGQLIYPAAGMLVMAIEAARQLADTGRAVAGYRLKEVVFDKALTLPAAASEGVEVQLRVRTGRVSNFTGGASGWSDFELASHGDGGWTEHCRGSIRVEYGEATATAKSAASGSWGSGSAAREKKAREERVLGEAAALDRRCSVPLDSGSLYGMIEMIGIVFGPSFRTMRDVRQSSRSSIKRSARDPASNTPSSDAVASIRVMEQRPGARPNGHQVIHPATLDGILQTVFPSLAAGDKQTAMRTLVPSFLENMWIASDICQDDPASLKAHTTARKRGLREAECTVTVTTPGGDSLLAELSGFRLTALSNGAGGGATSAMKGRDGNWRRLCYNLAWAPDVDLLDLKQAPDWFFEPLATAEATARGESLGLEEELEFLCFYYVTKALDYLDQGGTGPPAGGHLEKYVDWMRMHKRHVVSLATGGSAPTGPHAINAKSAWLRQVRDEAYVVEMMERVRETPEAPILLRLGPELPAILAGLVDPLELMFRDDVLQRLYRDGFGAKGTYAAHERLIDALAHKKPGMRILEIGAGTGGTTVPLIETLSRHGQGSESEDGTPRFEHYTFTDISPSFFEKAQEMFKDHSSRMSFKVLDIERDPIKQGFKAEGYDLIVAANVLHATKQMQVTLANTRRLLKPGGKLLLFELTNLNMLGAGFAMGLLPGWWLGTEANRKWGPLMSRTDWDAALRSSGFTGNELPTQWPGSEKTQTISVMMSTATDHARAQKAPPASAPSNQIVIVVSERSNLQRAVAAELARYLEAGPGRTRKSDPVRIYSIAEASRTPLRDAVCVFLPEFEHPFLETMDEARFACLKQLTGAKGLLWATRSPVAGTWTPAFDLVHGFARTIREEKGEDFDFVTAALEDTRVDPASVATKLGRIIRSTGLLTSGRRGEERAEQEFVERDGVLCIGRVVEANYLNDEIATSLVPAAQRTPEMQPLQPNRPVKLTIGSLGLLDTLRFVDADDGTSGEGSPHLHIEDGYEVEIEVRACGLNFFDVMAAMGQIPEDLGIECSGVVSRVGTRISRLKVGDRVLTAQMSSLRTMVRAPENLVYPIPEHMSFEEAATLPIVYWTAYYSLFEVARLKEGETVLIHSASGGLGQAAINMARLRRARVLATVGTAEKAAFLVREFGLREEDIFSSRDVDSFVLGVERATGGRGVDVALNSLSGEALRATWERCMAPLGRFVEVGKHDLATFASLPMHPVARGVSFASGDGLYASRSNPALLSRILGEVAALAHAKAIEPPKPLHVYGFGQVEEAFRLMQGGKHIGKIVLRPEPGQKIPIAPDTRPQYHLRADATYVVAGGLGGLGQSVARWMVRRGAKHLLLLSRSGADKDNTLVADLVSMGAAVVLTPRCDVSNKQELAATLDACKLMMPPIAGCFNAQMVLKDDSFTSMSLDDFHAALAPKVKGSWNLHSLLPDGLDFFVMLSSMTGVMGSHGQSNYAAGNSYQDALARYRLASGQRAVSLDLGMLLSVGFVAQQGQDGNAALIHRLRDRGYMPIREAEFLSLIEIYCDPTTALPPRRAAGPLDVLHAQVITGIETPASLRRRGVELPFASRTSALFDALHHMGVGRYGDESGSDADAGGSGSADGKGGLKARLAAAASVAEAGVVVAEALAAKLARMLSVPSADVDMSRPLHVYGVDSLVAVELRNWLAREARADVAVLELMGGSNISRLGAAIAAKAQAVPGII</sequence>
<dbReference type="EnsemblFungi" id="EJT82155">
    <property type="protein sequence ID" value="EJT82155"/>
    <property type="gene ID" value="GGTG_02129"/>
</dbReference>
<dbReference type="InterPro" id="IPR001227">
    <property type="entry name" value="Ac_transferase_dom_sf"/>
</dbReference>
<dbReference type="InterPro" id="IPR049551">
    <property type="entry name" value="PKS_DH_C"/>
</dbReference>
<dbReference type="GO" id="GO:0006633">
    <property type="term" value="P:fatty acid biosynthetic process"/>
    <property type="evidence" value="ECO:0007669"/>
    <property type="project" value="InterPro"/>
</dbReference>
<reference evidence="14" key="5">
    <citation type="submission" date="2018-04" db="UniProtKB">
        <authorList>
            <consortium name="EnsemblFungi"/>
        </authorList>
    </citation>
    <scope>IDENTIFICATION</scope>
    <source>
        <strain evidence="14">R3-111a-1</strain>
    </source>
</reference>
<dbReference type="Gene3D" id="3.40.50.720">
    <property type="entry name" value="NAD(P)-binding Rossmann-like Domain"/>
    <property type="match status" value="2"/>
</dbReference>
<dbReference type="InterPro" id="IPR014031">
    <property type="entry name" value="Ketoacyl_synth_C"/>
</dbReference>
<dbReference type="Pfam" id="PF02801">
    <property type="entry name" value="Ketoacyl-synt_C"/>
    <property type="match status" value="1"/>
</dbReference>
<dbReference type="InterPro" id="IPR042104">
    <property type="entry name" value="PKS_dehydratase_sf"/>
</dbReference>
<evidence type="ECO:0000313" key="13">
    <source>
        <dbReference type="EMBL" id="EJT82155.1"/>
    </source>
</evidence>
<dbReference type="PROSITE" id="PS50075">
    <property type="entry name" value="CARRIER"/>
    <property type="match status" value="1"/>
</dbReference>
<feature type="active site" description="Proton acceptor; for dehydratase activity" evidence="8">
    <location>
        <position position="1037"/>
    </location>
</feature>
<gene>
    <name evidence="14" type="primary">20342587</name>
    <name evidence="13" type="ORF">GGTG_02129</name>
</gene>
<dbReference type="HOGENOM" id="CLU_000022_31_0_1"/>
<dbReference type="SMART" id="SM00826">
    <property type="entry name" value="PKS_DH"/>
    <property type="match status" value="1"/>
</dbReference>
<dbReference type="GO" id="GO:0004315">
    <property type="term" value="F:3-oxoacyl-[acyl-carrier-protein] synthase activity"/>
    <property type="evidence" value="ECO:0007669"/>
    <property type="project" value="InterPro"/>
</dbReference>
<dbReference type="InterPro" id="IPR009081">
    <property type="entry name" value="PP-bd_ACP"/>
</dbReference>
<dbReference type="InterPro" id="IPR020807">
    <property type="entry name" value="PKS_DH"/>
</dbReference>
<dbReference type="SUPFAM" id="SSF53901">
    <property type="entry name" value="Thiolase-like"/>
    <property type="match status" value="1"/>
</dbReference>
<dbReference type="PROSITE" id="PS52004">
    <property type="entry name" value="KS3_2"/>
    <property type="match status" value="1"/>
</dbReference>
<dbReference type="GO" id="GO:0016491">
    <property type="term" value="F:oxidoreductase activity"/>
    <property type="evidence" value="ECO:0007669"/>
    <property type="project" value="UniProtKB-KW"/>
</dbReference>
<dbReference type="Pfam" id="PF16197">
    <property type="entry name" value="KAsynt_C_assoc"/>
    <property type="match status" value="1"/>
</dbReference>
<dbReference type="PROSITE" id="PS00606">
    <property type="entry name" value="KS3_1"/>
    <property type="match status" value="1"/>
</dbReference>